<feature type="non-terminal residue" evidence="1">
    <location>
        <position position="1"/>
    </location>
</feature>
<gene>
    <name evidence="1" type="ORF">LCGC14_3036930</name>
</gene>
<protein>
    <submittedName>
        <fullName evidence="1">Uncharacterized protein</fullName>
    </submittedName>
</protein>
<organism evidence="1">
    <name type="scientific">marine sediment metagenome</name>
    <dbReference type="NCBI Taxonomy" id="412755"/>
    <lineage>
        <taxon>unclassified sequences</taxon>
        <taxon>metagenomes</taxon>
        <taxon>ecological metagenomes</taxon>
    </lineage>
</organism>
<dbReference type="AlphaFoldDB" id="A0A0F8WQG9"/>
<name>A0A0F8WQG9_9ZZZZ</name>
<evidence type="ECO:0000313" key="1">
    <source>
        <dbReference type="EMBL" id="KKK59187.1"/>
    </source>
</evidence>
<sequence length="35" mass="3792">LLGCILDSLGFTDEELCYGGFDIVAPVDEEEESNV</sequence>
<dbReference type="EMBL" id="LAZR01063606">
    <property type="protein sequence ID" value="KKK59187.1"/>
    <property type="molecule type" value="Genomic_DNA"/>
</dbReference>
<reference evidence="1" key="1">
    <citation type="journal article" date="2015" name="Nature">
        <title>Complex archaea that bridge the gap between prokaryotes and eukaryotes.</title>
        <authorList>
            <person name="Spang A."/>
            <person name="Saw J.H."/>
            <person name="Jorgensen S.L."/>
            <person name="Zaremba-Niedzwiedzka K."/>
            <person name="Martijn J."/>
            <person name="Lind A.E."/>
            <person name="van Eijk R."/>
            <person name="Schleper C."/>
            <person name="Guy L."/>
            <person name="Ettema T.J."/>
        </authorList>
    </citation>
    <scope>NUCLEOTIDE SEQUENCE</scope>
</reference>
<proteinExistence type="predicted"/>
<accession>A0A0F8WQG9</accession>
<comment type="caution">
    <text evidence="1">The sequence shown here is derived from an EMBL/GenBank/DDBJ whole genome shotgun (WGS) entry which is preliminary data.</text>
</comment>